<evidence type="ECO:0000259" key="4">
    <source>
        <dbReference type="SMART" id="SM00331"/>
    </source>
</evidence>
<dbReference type="SUPFAM" id="SSF49785">
    <property type="entry name" value="Galactose-binding domain-like"/>
    <property type="match status" value="1"/>
</dbReference>
<dbReference type="Gene3D" id="2.60.120.260">
    <property type="entry name" value="Galactose-binding domain-like"/>
    <property type="match status" value="1"/>
</dbReference>
<dbReference type="PANTHER" id="PTHR43156:SF2">
    <property type="entry name" value="STAGE II SPORULATION PROTEIN E"/>
    <property type="match status" value="1"/>
</dbReference>
<dbReference type="InterPro" id="IPR036457">
    <property type="entry name" value="PPM-type-like_dom_sf"/>
</dbReference>
<evidence type="ECO:0000313" key="6">
    <source>
        <dbReference type="Proteomes" id="UP000289437"/>
    </source>
</evidence>
<feature type="transmembrane region" description="Helical" evidence="2">
    <location>
        <begin position="253"/>
        <end position="273"/>
    </location>
</feature>
<name>A0A4Q0SZW0_9BACT</name>
<keyword evidence="2" id="KW-1133">Transmembrane helix</keyword>
<feature type="chain" id="PRO_5020607379" evidence="3">
    <location>
        <begin position="34"/>
        <end position="702"/>
    </location>
</feature>
<evidence type="ECO:0000256" key="3">
    <source>
        <dbReference type="SAM" id="SignalP"/>
    </source>
</evidence>
<dbReference type="AlphaFoldDB" id="A0A4Q0SZW0"/>
<proteinExistence type="predicted"/>
<keyword evidence="3" id="KW-0732">Signal</keyword>
<dbReference type="InterPro" id="IPR001932">
    <property type="entry name" value="PPM-type_phosphatase-like_dom"/>
</dbReference>
<sequence>MPTQALLQLRPKAFTAFLLACAAALFCVLPISAASDLPSESAKPALLVVQGIGKASAPLDGQWQFHLGDNPAWASPTLDDTAGRDGWEQIAVDKPWGSQGHFAYYGYAWYRLRIDVTPVPGAAPDFSLLLRNVTDVYEVYWNGVAVGHLGSFPPHLDGGSTFNVRIFDMGPVRSGVLAVRVWRSPPASNEAGLTGGFEQPPLVGSHDALTAARDAGGYRFLAAQRVRDALIWLYGLAGFLSMIGWIRDRSQRTLLWIAIYTAMLVIESAVGSLTTPLPIVWLMFFVQIVIQLREASQWFVLLWLLQLVDVPRLSRTLRVAAAITIIAGSLDGFLFFLYPNILTGRQFQMADAFFTSIIVPLEVIPVFLVGLALVRRQQLDSARWFVAICALLNAVSYGISNATAQGARYTHWTIAARLSTVGLTIFGAWFPFLLVLRILLFVSIIYAAVRYSLENSRRQAVLEREFQSAREIQQILVPEALPTVPGFSLTSAYKPAQEVGGDFFQVIPLSDQSTVIVLGDVSGKGLKAAMTVSLIVGAIRTLVEINTSPAEILAGLNRRLYGRLQGGFTTCIALHINPQGVCTLSSAGHPSPILNRNEVDLPGALPLGLDLATTYEEVELRLREGDHLALYTDGLLEARNAEGELYGFERLNLLFGESPTASRASDEAVAFGQDDDITVLTLTRLLPGDQATTLMSPDLVLA</sequence>
<feature type="domain" description="PPM-type phosphatase" evidence="4">
    <location>
        <begin position="484"/>
        <end position="684"/>
    </location>
</feature>
<dbReference type="GO" id="GO:0016791">
    <property type="term" value="F:phosphatase activity"/>
    <property type="evidence" value="ECO:0007669"/>
    <property type="project" value="TreeGrafter"/>
</dbReference>
<protein>
    <submittedName>
        <fullName evidence="5">Serine phosphatase RsbU, regulator of sigma subunit</fullName>
    </submittedName>
</protein>
<dbReference type="SUPFAM" id="SSF81606">
    <property type="entry name" value="PP2C-like"/>
    <property type="match status" value="1"/>
</dbReference>
<dbReference type="InterPro" id="IPR008979">
    <property type="entry name" value="Galactose-bd-like_sf"/>
</dbReference>
<dbReference type="EMBL" id="RDSM01000003">
    <property type="protein sequence ID" value="RXH55188.1"/>
    <property type="molecule type" value="Genomic_DNA"/>
</dbReference>
<evidence type="ECO:0000256" key="1">
    <source>
        <dbReference type="ARBA" id="ARBA00022801"/>
    </source>
</evidence>
<keyword evidence="1" id="KW-0378">Hydrolase</keyword>
<feature type="signal peptide" evidence="3">
    <location>
        <begin position="1"/>
        <end position="33"/>
    </location>
</feature>
<dbReference type="Gene3D" id="3.60.40.10">
    <property type="entry name" value="PPM-type phosphatase domain"/>
    <property type="match status" value="1"/>
</dbReference>
<dbReference type="RefSeq" id="WP_128914846.1">
    <property type="nucleotide sequence ID" value="NZ_RDSM01000003.1"/>
</dbReference>
<comment type="caution">
    <text evidence="5">The sequence shown here is derived from an EMBL/GenBank/DDBJ whole genome shotgun (WGS) entry which is preliminary data.</text>
</comment>
<reference evidence="6" key="2">
    <citation type="submission" date="2019-02" db="EMBL/GenBank/DDBJ databases">
        <title>Granulicella sibirica sp. nov., a psychrotolerant acidobacterium isolated from an organic soil layer in forested tundra, West Siberia.</title>
        <authorList>
            <person name="Oshkin I.Y."/>
            <person name="Kulichevskaya I.S."/>
            <person name="Rijpstra W.I.C."/>
            <person name="Sinninghe Damste J.S."/>
            <person name="Rakitin A.L."/>
            <person name="Ravin N.V."/>
            <person name="Dedysh S.N."/>
        </authorList>
    </citation>
    <scope>NUCLEOTIDE SEQUENCE [LARGE SCALE GENOMIC DNA]</scope>
    <source>
        <strain evidence="6">AF10</strain>
    </source>
</reference>
<organism evidence="5 6">
    <name type="scientific">Granulicella sibirica</name>
    <dbReference type="NCBI Taxonomy" id="2479048"/>
    <lineage>
        <taxon>Bacteria</taxon>
        <taxon>Pseudomonadati</taxon>
        <taxon>Acidobacteriota</taxon>
        <taxon>Terriglobia</taxon>
        <taxon>Terriglobales</taxon>
        <taxon>Acidobacteriaceae</taxon>
        <taxon>Granulicella</taxon>
    </lineage>
</organism>
<feature type="transmembrane region" description="Helical" evidence="2">
    <location>
        <begin position="317"/>
        <end position="341"/>
    </location>
</feature>
<dbReference type="OrthoDB" id="107247at2"/>
<feature type="transmembrane region" description="Helical" evidence="2">
    <location>
        <begin position="420"/>
        <end position="449"/>
    </location>
</feature>
<reference evidence="5 6" key="1">
    <citation type="submission" date="2018-11" db="EMBL/GenBank/DDBJ databases">
        <authorList>
            <person name="Mardanov A.V."/>
            <person name="Ravin N.V."/>
            <person name="Dedysh S.N."/>
        </authorList>
    </citation>
    <scope>NUCLEOTIDE SEQUENCE [LARGE SCALE GENOMIC DNA]</scope>
    <source>
        <strain evidence="5 6">AF10</strain>
    </source>
</reference>
<dbReference type="InterPro" id="IPR052016">
    <property type="entry name" value="Bact_Sigma-Reg"/>
</dbReference>
<feature type="transmembrane region" description="Helical" evidence="2">
    <location>
        <begin position="229"/>
        <end position="246"/>
    </location>
</feature>
<evidence type="ECO:0000256" key="2">
    <source>
        <dbReference type="SAM" id="Phobius"/>
    </source>
</evidence>
<accession>A0A4Q0SZW0</accession>
<keyword evidence="2" id="KW-0472">Membrane</keyword>
<feature type="transmembrane region" description="Helical" evidence="2">
    <location>
        <begin position="353"/>
        <end position="374"/>
    </location>
</feature>
<keyword evidence="6" id="KW-1185">Reference proteome</keyword>
<dbReference type="Proteomes" id="UP000289437">
    <property type="component" value="Unassembled WGS sequence"/>
</dbReference>
<dbReference type="SMART" id="SM00331">
    <property type="entry name" value="PP2C_SIG"/>
    <property type="match status" value="1"/>
</dbReference>
<dbReference type="PANTHER" id="PTHR43156">
    <property type="entry name" value="STAGE II SPORULATION PROTEIN E-RELATED"/>
    <property type="match status" value="1"/>
</dbReference>
<dbReference type="Pfam" id="PF07228">
    <property type="entry name" value="SpoIIE"/>
    <property type="match status" value="1"/>
</dbReference>
<evidence type="ECO:0000313" key="5">
    <source>
        <dbReference type="EMBL" id="RXH55188.1"/>
    </source>
</evidence>
<gene>
    <name evidence="5" type="ORF">GRAN_4292</name>
</gene>
<feature type="transmembrane region" description="Helical" evidence="2">
    <location>
        <begin position="381"/>
        <end position="400"/>
    </location>
</feature>
<keyword evidence="2" id="KW-0812">Transmembrane</keyword>